<sequence length="352" mass="39249">MSPAQRLLAAIAARVGKRRHVSINEIWAAYREVIRGSTGQLDARPELAALLAELAEDGHLSLPRTRWEHTVEPPLPLFVRLPQRPKVRQNYPDPKTILWPPELEFALELQPSRQVEELLAIKQFLAAGGRTRRFVPIRERSLELFGDEKRLEALARGSLFRDGRCSFALLRCHPVSPPLVYQAGPASSRGVILVVENLHTYASFRTWNDQARAYAAVAYASGNEFAKTVGDLPRLCELVRARRVEYFGDVDDRGLIMPVLAQRTLRERGEGLRIEPATLWYERLFAIGRSGEGAVVELTGLVAEGVEWMPAQLREPVRTLLADGGRLAQEAVGTDVLSGYGVAGDGHLLERE</sequence>
<comment type="caution">
    <text evidence="2">The sequence shown here is derived from an EMBL/GenBank/DDBJ whole genome shotgun (WGS) entry which is preliminary data.</text>
</comment>
<dbReference type="OrthoDB" id="8263792at2"/>
<organism evidence="2 3">
    <name type="scientific">Enhygromyxa salina</name>
    <dbReference type="NCBI Taxonomy" id="215803"/>
    <lineage>
        <taxon>Bacteria</taxon>
        <taxon>Pseudomonadati</taxon>
        <taxon>Myxococcota</taxon>
        <taxon>Polyangia</taxon>
        <taxon>Nannocystales</taxon>
        <taxon>Nannocystaceae</taxon>
        <taxon>Enhygromyxa</taxon>
    </lineage>
</organism>
<proteinExistence type="predicted"/>
<reference evidence="2 3" key="1">
    <citation type="submission" date="2018-03" db="EMBL/GenBank/DDBJ databases">
        <title>Draft Genome Sequences of the Obligatory Marine Myxobacteria Enhygromyxa salina SWB005.</title>
        <authorList>
            <person name="Poehlein A."/>
            <person name="Moghaddam J.A."/>
            <person name="Harms H."/>
            <person name="Alanjari M."/>
            <person name="Koenig G.M."/>
            <person name="Daniel R."/>
            <person name="Schaeberle T.F."/>
        </authorList>
    </citation>
    <scope>NUCLEOTIDE SEQUENCE [LARGE SCALE GENOMIC DNA]</scope>
    <source>
        <strain evidence="2 3">SWB005</strain>
    </source>
</reference>
<dbReference type="AlphaFoldDB" id="A0A2S9XAL0"/>
<dbReference type="EMBL" id="PVNK01000311">
    <property type="protein sequence ID" value="PRP89896.1"/>
    <property type="molecule type" value="Genomic_DNA"/>
</dbReference>
<dbReference type="Proteomes" id="UP000237968">
    <property type="component" value="Unassembled WGS sequence"/>
</dbReference>
<feature type="domain" description="Wadjet protein JetD C-terminal" evidence="1">
    <location>
        <begin position="191"/>
        <end position="336"/>
    </location>
</feature>
<protein>
    <recommendedName>
        <fullName evidence="1">Wadjet protein JetD C-terminal domain-containing protein</fullName>
    </recommendedName>
</protein>
<dbReference type="Pfam" id="PF09983">
    <property type="entry name" value="JetD_C"/>
    <property type="match status" value="1"/>
</dbReference>
<keyword evidence="3" id="KW-1185">Reference proteome</keyword>
<gene>
    <name evidence="2" type="ORF">ENSA5_70030</name>
</gene>
<name>A0A2S9XAL0_9BACT</name>
<accession>A0A2S9XAL0</accession>
<evidence type="ECO:0000313" key="2">
    <source>
        <dbReference type="EMBL" id="PRP89896.1"/>
    </source>
</evidence>
<dbReference type="RefSeq" id="WP_146156458.1">
    <property type="nucleotide sequence ID" value="NZ_PVNK01000311.1"/>
</dbReference>
<dbReference type="InterPro" id="IPR024534">
    <property type="entry name" value="JetD_C"/>
</dbReference>
<evidence type="ECO:0000259" key="1">
    <source>
        <dbReference type="Pfam" id="PF09983"/>
    </source>
</evidence>
<evidence type="ECO:0000313" key="3">
    <source>
        <dbReference type="Proteomes" id="UP000237968"/>
    </source>
</evidence>